<gene>
    <name evidence="4" type="ORF">GCM10011611_07700</name>
</gene>
<evidence type="ECO:0000256" key="2">
    <source>
        <dbReference type="ARBA" id="ARBA00023239"/>
    </source>
</evidence>
<dbReference type="CDD" id="cd06558">
    <property type="entry name" value="crotonase-like"/>
    <property type="match status" value="1"/>
</dbReference>
<keyword evidence="2" id="KW-0456">Lyase</keyword>
<comment type="caution">
    <text evidence="4">The sequence shown here is derived from an EMBL/GenBank/DDBJ whole genome shotgun (WGS) entry which is preliminary data.</text>
</comment>
<protein>
    <submittedName>
        <fullName evidence="4">Putative enoyl-CoA hydratase/isomerase</fullName>
    </submittedName>
</protein>
<keyword evidence="5" id="KW-1185">Reference proteome</keyword>
<reference evidence="4" key="2">
    <citation type="submission" date="2020-09" db="EMBL/GenBank/DDBJ databases">
        <authorList>
            <person name="Sun Q."/>
            <person name="Zhou Y."/>
        </authorList>
    </citation>
    <scope>NUCLEOTIDE SEQUENCE</scope>
    <source>
        <strain evidence="4">CGMCC 1.15725</strain>
    </source>
</reference>
<proteinExistence type="inferred from homology"/>
<dbReference type="AlphaFoldDB" id="A0A8J2YQ93"/>
<evidence type="ECO:0000256" key="1">
    <source>
        <dbReference type="ARBA" id="ARBA00005254"/>
    </source>
</evidence>
<evidence type="ECO:0000313" key="5">
    <source>
        <dbReference type="Proteomes" id="UP000646365"/>
    </source>
</evidence>
<comment type="similarity">
    <text evidence="1 3">Belongs to the enoyl-CoA hydratase/isomerase family.</text>
</comment>
<accession>A0A8J2YQ93</accession>
<dbReference type="Gene3D" id="1.10.12.10">
    <property type="entry name" value="Lyase 2-enoyl-coa Hydratase, Chain A, domain 2"/>
    <property type="match status" value="1"/>
</dbReference>
<reference evidence="4" key="1">
    <citation type="journal article" date="2014" name="Int. J. Syst. Evol. Microbiol.">
        <title>Complete genome sequence of Corynebacterium casei LMG S-19264T (=DSM 44701T), isolated from a smear-ripened cheese.</title>
        <authorList>
            <consortium name="US DOE Joint Genome Institute (JGI-PGF)"/>
            <person name="Walter F."/>
            <person name="Albersmeier A."/>
            <person name="Kalinowski J."/>
            <person name="Ruckert C."/>
        </authorList>
    </citation>
    <scope>NUCLEOTIDE SEQUENCE</scope>
    <source>
        <strain evidence="4">CGMCC 1.15725</strain>
    </source>
</reference>
<dbReference type="Pfam" id="PF00378">
    <property type="entry name" value="ECH_1"/>
    <property type="match status" value="1"/>
</dbReference>
<name>A0A8J2YQ93_9PROT</name>
<organism evidence="4 5">
    <name type="scientific">Aliidongia dinghuensis</name>
    <dbReference type="NCBI Taxonomy" id="1867774"/>
    <lineage>
        <taxon>Bacteria</taxon>
        <taxon>Pseudomonadati</taxon>
        <taxon>Pseudomonadota</taxon>
        <taxon>Alphaproteobacteria</taxon>
        <taxon>Rhodospirillales</taxon>
        <taxon>Dongiaceae</taxon>
        <taxon>Aliidongia</taxon>
    </lineage>
</organism>
<dbReference type="GO" id="GO:0006635">
    <property type="term" value="P:fatty acid beta-oxidation"/>
    <property type="evidence" value="ECO:0007669"/>
    <property type="project" value="TreeGrafter"/>
</dbReference>
<dbReference type="Gene3D" id="3.90.226.10">
    <property type="entry name" value="2-enoyl-CoA Hydratase, Chain A, domain 1"/>
    <property type="match status" value="1"/>
</dbReference>
<evidence type="ECO:0000313" key="4">
    <source>
        <dbReference type="EMBL" id="GGF04751.1"/>
    </source>
</evidence>
<dbReference type="EMBL" id="BMJQ01000002">
    <property type="protein sequence ID" value="GGF04751.1"/>
    <property type="molecule type" value="Genomic_DNA"/>
</dbReference>
<dbReference type="PANTHER" id="PTHR11941:SF54">
    <property type="entry name" value="ENOYL-COA HYDRATASE, MITOCHONDRIAL"/>
    <property type="match status" value="1"/>
</dbReference>
<dbReference type="InterPro" id="IPR001753">
    <property type="entry name" value="Enoyl-CoA_hydra/iso"/>
</dbReference>
<dbReference type="FunFam" id="1.10.12.10:FF:000001">
    <property type="entry name" value="Probable enoyl-CoA hydratase, mitochondrial"/>
    <property type="match status" value="1"/>
</dbReference>
<dbReference type="InterPro" id="IPR018376">
    <property type="entry name" value="Enoyl-CoA_hyd/isom_CS"/>
</dbReference>
<dbReference type="PROSITE" id="PS00166">
    <property type="entry name" value="ENOYL_COA_HYDRATASE"/>
    <property type="match status" value="1"/>
</dbReference>
<sequence>MLQRMSIDFDLEDGVALVTINRPDRLNAMDAEHYGLLSDAWIRIRDDRAIRAAVITGAGEKSFSVGADLKSFIGQAPDLAEFMLSQKGQLLNRGLEVWKPIIAAVNGYCLGGGMTLLLATDLRFAAPHASFALSEVKRGVFPGNGGTQRILQQLPYPIAMELLLTGDPIDAETAARWGLINRIVPAGELVDTAMAAARRIARNAPLAVQSAKELAIRSRDLGLADGLRMEQAMLRLLQTSEDVQEGTRAFAEKRAPEFKGR</sequence>
<dbReference type="PANTHER" id="PTHR11941">
    <property type="entry name" value="ENOYL-COA HYDRATASE-RELATED"/>
    <property type="match status" value="1"/>
</dbReference>
<dbReference type="InterPro" id="IPR014748">
    <property type="entry name" value="Enoyl-CoA_hydra_C"/>
</dbReference>
<dbReference type="Proteomes" id="UP000646365">
    <property type="component" value="Unassembled WGS sequence"/>
</dbReference>
<dbReference type="InterPro" id="IPR029045">
    <property type="entry name" value="ClpP/crotonase-like_dom_sf"/>
</dbReference>
<dbReference type="GO" id="GO:0016836">
    <property type="term" value="F:hydro-lyase activity"/>
    <property type="evidence" value="ECO:0007669"/>
    <property type="project" value="UniProtKB-ARBA"/>
</dbReference>
<evidence type="ECO:0000256" key="3">
    <source>
        <dbReference type="RuleBase" id="RU003707"/>
    </source>
</evidence>
<dbReference type="SUPFAM" id="SSF52096">
    <property type="entry name" value="ClpP/crotonase"/>
    <property type="match status" value="1"/>
</dbReference>